<keyword evidence="2" id="KW-0812">Transmembrane</keyword>
<organism evidence="4 5">
    <name type="scientific">Mycobacterium asiaticum</name>
    <dbReference type="NCBI Taxonomy" id="1790"/>
    <lineage>
        <taxon>Bacteria</taxon>
        <taxon>Bacillati</taxon>
        <taxon>Actinomycetota</taxon>
        <taxon>Actinomycetes</taxon>
        <taxon>Mycobacteriales</taxon>
        <taxon>Mycobacteriaceae</taxon>
        <taxon>Mycobacterium</taxon>
    </lineage>
</organism>
<evidence type="ECO:0000256" key="1">
    <source>
        <dbReference type="SAM" id="MobiDB-lite"/>
    </source>
</evidence>
<dbReference type="InterPro" id="IPR025241">
    <property type="entry name" value="DUF4190"/>
</dbReference>
<dbReference type="EMBL" id="LZLM01000113">
    <property type="protein sequence ID" value="OBJ82254.1"/>
    <property type="molecule type" value="Genomic_DNA"/>
</dbReference>
<feature type="domain" description="DUF4190" evidence="3">
    <location>
        <begin position="58"/>
        <end position="119"/>
    </location>
</feature>
<feature type="compositionally biased region" description="Gly residues" evidence="1">
    <location>
        <begin position="19"/>
        <end position="30"/>
    </location>
</feature>
<name>A0A1A3KCW4_MYCAS</name>
<dbReference type="AlphaFoldDB" id="A0A1A3KCW4"/>
<feature type="region of interest" description="Disordered" evidence="1">
    <location>
        <begin position="1"/>
        <end position="33"/>
    </location>
</feature>
<dbReference type="Pfam" id="PF13828">
    <property type="entry name" value="DUF4190"/>
    <property type="match status" value="1"/>
</dbReference>
<accession>A0A1A3KCW4</accession>
<feature type="transmembrane region" description="Helical" evidence="2">
    <location>
        <begin position="100"/>
        <end position="126"/>
    </location>
</feature>
<dbReference type="Proteomes" id="UP000093925">
    <property type="component" value="Unassembled WGS sequence"/>
</dbReference>
<dbReference type="GeneID" id="75069889"/>
<evidence type="ECO:0000259" key="3">
    <source>
        <dbReference type="Pfam" id="PF13828"/>
    </source>
</evidence>
<dbReference type="RefSeq" id="WP_051544943.1">
    <property type="nucleotide sequence ID" value="NZ_LZLM01000113.1"/>
</dbReference>
<evidence type="ECO:0000256" key="2">
    <source>
        <dbReference type="SAM" id="Phobius"/>
    </source>
</evidence>
<reference evidence="4 5" key="1">
    <citation type="submission" date="2016-06" db="EMBL/GenBank/DDBJ databases">
        <authorList>
            <person name="Kjaerup R.B."/>
            <person name="Dalgaard T.S."/>
            <person name="Juul-Madsen H.R."/>
        </authorList>
    </citation>
    <scope>NUCLEOTIDE SEQUENCE [LARGE SCALE GENOMIC DNA]</scope>
    <source>
        <strain evidence="4 5">1276495.2</strain>
    </source>
</reference>
<gene>
    <name evidence="4" type="ORF">A5640_21355</name>
</gene>
<comment type="caution">
    <text evidence="4">The sequence shown here is derived from an EMBL/GenBank/DDBJ whole genome shotgun (WGS) entry which is preliminary data.</text>
</comment>
<evidence type="ECO:0000313" key="5">
    <source>
        <dbReference type="Proteomes" id="UP000093925"/>
    </source>
</evidence>
<protein>
    <recommendedName>
        <fullName evidence="3">DUF4190 domain-containing protein</fullName>
    </recommendedName>
</protein>
<proteinExistence type="predicted"/>
<evidence type="ECO:0000313" key="4">
    <source>
        <dbReference type="EMBL" id="OBJ82254.1"/>
    </source>
</evidence>
<feature type="transmembrane region" description="Helical" evidence="2">
    <location>
        <begin position="59"/>
        <end position="88"/>
    </location>
</feature>
<sequence>MTEPPYYPPPPGDYPPPGGGYQPPQGGGYGYPPPQPPGYGYGYPSPGYPQQSVGTNGMAIASLVTALVGFLICIIGSFLGVIFGIIALNQIRNTGQSGRGMAIAGIIIGGLGTALALVLFIFFVIIGANSKPDDTYSGAPAPVVAVQYHALSAAAA</sequence>
<feature type="compositionally biased region" description="Pro residues" evidence="1">
    <location>
        <begin position="1"/>
        <end position="18"/>
    </location>
</feature>
<keyword evidence="2" id="KW-0472">Membrane</keyword>
<keyword evidence="2" id="KW-1133">Transmembrane helix</keyword>